<dbReference type="Gene3D" id="3.90.550.10">
    <property type="entry name" value="Spore Coat Polysaccharide Biosynthesis Protein SpsA, Chain A"/>
    <property type="match status" value="1"/>
</dbReference>
<gene>
    <name evidence="2" type="ORF">PAHA3_2301</name>
</gene>
<comment type="caution">
    <text evidence="2">The sequence shown here is derived from an EMBL/GenBank/DDBJ whole genome shotgun (WGS) entry which is preliminary data.</text>
</comment>
<evidence type="ECO:0000259" key="1">
    <source>
        <dbReference type="Pfam" id="PF12804"/>
    </source>
</evidence>
<dbReference type="GO" id="GO:0016779">
    <property type="term" value="F:nucleotidyltransferase activity"/>
    <property type="evidence" value="ECO:0007669"/>
    <property type="project" value="UniProtKB-ARBA"/>
</dbReference>
<dbReference type="InterPro" id="IPR025877">
    <property type="entry name" value="MobA-like_NTP_Trfase"/>
</dbReference>
<evidence type="ECO:0000313" key="3">
    <source>
        <dbReference type="Proteomes" id="UP000069697"/>
    </source>
</evidence>
<dbReference type="EMBL" id="BCNV01000001">
    <property type="protein sequence ID" value="GAS82227.1"/>
    <property type="molecule type" value="Genomic_DNA"/>
</dbReference>
<organism evidence="2 3">
    <name type="scientific">Paenibacillus amylolyticus</name>
    <dbReference type="NCBI Taxonomy" id="1451"/>
    <lineage>
        <taxon>Bacteria</taxon>
        <taxon>Bacillati</taxon>
        <taxon>Bacillota</taxon>
        <taxon>Bacilli</taxon>
        <taxon>Bacillales</taxon>
        <taxon>Paenibacillaceae</taxon>
        <taxon>Paenibacillus</taxon>
    </lineage>
</organism>
<dbReference type="CDD" id="cd04182">
    <property type="entry name" value="GT_2_like_f"/>
    <property type="match status" value="1"/>
</dbReference>
<sequence>MRMTGIVLAAGKSRRLGRDKLSVIMPDGRSLAAWSLEAALNSELDQVVCVVKPEDSLAWLPLKWFDSATYAYHPTARLRIVVCADYAFGMANSLHSGVLSAMEYKPEGILMLLGDQPLLQAQDINLVTTALATHKLSDYVAATDGEGGKPPVAFRSHMFGPLLSLHGDEGARKIMRSANYSGVHVPLSETSFWDADTEPELERILNYVYESKQTD</sequence>
<dbReference type="Proteomes" id="UP000069697">
    <property type="component" value="Unassembled WGS sequence"/>
</dbReference>
<dbReference type="PANTHER" id="PTHR43777">
    <property type="entry name" value="MOLYBDENUM COFACTOR CYTIDYLYLTRANSFERASE"/>
    <property type="match status" value="1"/>
</dbReference>
<dbReference type="Pfam" id="PF12804">
    <property type="entry name" value="NTP_transf_3"/>
    <property type="match status" value="1"/>
</dbReference>
<name>A0A100VLU2_PAEAM</name>
<feature type="domain" description="MobA-like NTP transferase" evidence="1">
    <location>
        <begin position="5"/>
        <end position="177"/>
    </location>
</feature>
<reference evidence="2 3" key="1">
    <citation type="journal article" date="2016" name="Genome Announc.">
        <title>Draft Genome Sequence of Paenibacillus amylolyticus Heshi-A3, Isolated from Fermented Rice Bran in a Japanese Fermented Seafood Dish.</title>
        <authorList>
            <person name="Akuzawa S."/>
            <person name="Nagaoka J."/>
            <person name="Kanekatsu M."/>
            <person name="Kubota E."/>
            <person name="Ohtake R."/>
            <person name="Suzuki T."/>
            <person name="Kanesaki Y."/>
        </authorList>
    </citation>
    <scope>NUCLEOTIDE SEQUENCE [LARGE SCALE GENOMIC DNA]</scope>
    <source>
        <strain evidence="2 3">Heshi-A3</strain>
    </source>
</reference>
<dbReference type="PANTHER" id="PTHR43777:SF1">
    <property type="entry name" value="MOLYBDENUM COFACTOR CYTIDYLYLTRANSFERASE"/>
    <property type="match status" value="1"/>
</dbReference>
<proteinExistence type="predicted"/>
<reference evidence="3" key="2">
    <citation type="submission" date="2016-01" db="EMBL/GenBank/DDBJ databases">
        <title>Draft Genome Sequence of Paenibacillus amylolyticus Heshi-A3 that Was Isolated from Fermented Rice Bran with Aging Salted Mackerel, Which Was Named Heshiko as Traditional Fermented Seafood in Japan.</title>
        <authorList>
            <person name="Akuzawa S."/>
            <person name="Nakagawa J."/>
            <person name="Kanekatsu T."/>
            <person name="Kubota E."/>
            <person name="Ohtake R."/>
            <person name="Suzuki T."/>
            <person name="Kanesaki Y."/>
        </authorList>
    </citation>
    <scope>NUCLEOTIDE SEQUENCE [LARGE SCALE GENOMIC DNA]</scope>
    <source>
        <strain evidence="3">Heshi-A3</strain>
    </source>
</reference>
<dbReference type="AlphaFoldDB" id="A0A100VLU2"/>
<dbReference type="InterPro" id="IPR029044">
    <property type="entry name" value="Nucleotide-diphossugar_trans"/>
</dbReference>
<protein>
    <submittedName>
        <fullName evidence="2">Xanthine dehydrogenase accessory protein, PucB</fullName>
    </submittedName>
</protein>
<dbReference type="SUPFAM" id="SSF53448">
    <property type="entry name" value="Nucleotide-diphospho-sugar transferases"/>
    <property type="match status" value="1"/>
</dbReference>
<accession>A0A100VLU2</accession>
<evidence type="ECO:0000313" key="2">
    <source>
        <dbReference type="EMBL" id="GAS82227.1"/>
    </source>
</evidence>